<organism evidence="2 3">
    <name type="scientific">Pelagimonas phthalicica</name>
    <dbReference type="NCBI Taxonomy" id="1037362"/>
    <lineage>
        <taxon>Bacteria</taxon>
        <taxon>Pseudomonadati</taxon>
        <taxon>Pseudomonadota</taxon>
        <taxon>Alphaproteobacteria</taxon>
        <taxon>Rhodobacterales</taxon>
        <taxon>Roseobacteraceae</taxon>
        <taxon>Pelagimonas</taxon>
    </lineage>
</organism>
<feature type="domain" description="Dienelactone hydrolase" evidence="1">
    <location>
        <begin position="106"/>
        <end position="220"/>
    </location>
</feature>
<dbReference type="EMBL" id="FXXP01000009">
    <property type="protein sequence ID" value="SMX30614.1"/>
    <property type="molecule type" value="Genomic_DNA"/>
</dbReference>
<name>A0A238JK73_9RHOB</name>
<keyword evidence="2" id="KW-0378">Hydrolase</keyword>
<sequence>MFRYLAHRHDRKHILKSLQRQERITHRSIEFSHDAALAFAVDEAEDKNAVGCELAFNDISAGERFYTPISPSEPLEVGEKRLIFQSDITTLNQENNTFECLLADSGSKDHAVIVFHHWYARNRYPAFSKFFASKGITVVEATLPYHFERGVDDYSEENFFNANLGRTVRSVRQAVLDGRKVVGWLHSQGYRKISVVGMCAGGTVAGLIAAQDDKVDKAVLMVTPVSPADLVWTGETMVALRRRIEPNMSLESLRTAWGLISLEKHAWSLTRSGLDLMFVLGNDDTIVRPETSDKLIETLQECGCPPRVTRLNCGHSSIGMFPYNIVAARKVLHFLKETPTLRELWDMRGFRYDFSEV</sequence>
<dbReference type="RefSeq" id="WP_099249833.1">
    <property type="nucleotide sequence ID" value="NZ_FXXP01000009.1"/>
</dbReference>
<evidence type="ECO:0000313" key="3">
    <source>
        <dbReference type="Proteomes" id="UP000225972"/>
    </source>
</evidence>
<dbReference type="AlphaFoldDB" id="A0A238JK73"/>
<dbReference type="Proteomes" id="UP000225972">
    <property type="component" value="Unassembled WGS sequence"/>
</dbReference>
<evidence type="ECO:0000259" key="1">
    <source>
        <dbReference type="Pfam" id="PF01738"/>
    </source>
</evidence>
<reference evidence="3" key="1">
    <citation type="submission" date="2017-05" db="EMBL/GenBank/DDBJ databases">
        <authorList>
            <person name="Rodrigo-Torres L."/>
            <person name="Arahal R. D."/>
            <person name="Lucena T."/>
        </authorList>
    </citation>
    <scope>NUCLEOTIDE SEQUENCE [LARGE SCALE GENOMIC DNA]</scope>
    <source>
        <strain evidence="3">CECT 8649</strain>
    </source>
</reference>
<dbReference type="Pfam" id="PF01738">
    <property type="entry name" value="DLH"/>
    <property type="match status" value="1"/>
</dbReference>
<gene>
    <name evidence="2" type="ORF">TRP8649_04758</name>
</gene>
<proteinExistence type="predicted"/>
<evidence type="ECO:0000313" key="2">
    <source>
        <dbReference type="EMBL" id="SMX30614.1"/>
    </source>
</evidence>
<dbReference type="InterPro" id="IPR029058">
    <property type="entry name" value="AB_hydrolase_fold"/>
</dbReference>
<accession>A0A238JK73</accession>
<dbReference type="InterPro" id="IPR002925">
    <property type="entry name" value="Dienelactn_hydro"/>
</dbReference>
<dbReference type="SUPFAM" id="SSF53474">
    <property type="entry name" value="alpha/beta-Hydrolases"/>
    <property type="match status" value="1"/>
</dbReference>
<dbReference type="InterPro" id="IPR058111">
    <property type="entry name" value="RcgR-like"/>
</dbReference>
<dbReference type="GO" id="GO:0016787">
    <property type="term" value="F:hydrolase activity"/>
    <property type="evidence" value="ECO:0007669"/>
    <property type="project" value="UniProtKB-KW"/>
</dbReference>
<dbReference type="OrthoDB" id="105300at2"/>
<keyword evidence="3" id="KW-1185">Reference proteome</keyword>
<dbReference type="NCBIfam" id="NF047337">
    <property type="entry name" value="hydrolase_RcgR"/>
    <property type="match status" value="1"/>
</dbReference>
<protein>
    <submittedName>
        <fullName evidence="2">Alpha/beta hydrolase family protein</fullName>
    </submittedName>
</protein>
<dbReference type="Gene3D" id="3.40.50.1820">
    <property type="entry name" value="alpha/beta hydrolase"/>
    <property type="match status" value="1"/>
</dbReference>